<keyword evidence="17" id="KW-1185">Reference proteome</keyword>
<evidence type="ECO:0000256" key="8">
    <source>
        <dbReference type="ARBA" id="ARBA00023187"/>
    </source>
</evidence>
<dbReference type="SUPFAM" id="SSF52540">
    <property type="entry name" value="P-loop containing nucleoside triphosphate hydrolases"/>
    <property type="match status" value="1"/>
</dbReference>
<dbReference type="InterPro" id="IPR011709">
    <property type="entry name" value="DEAD-box_helicase_OB_fold"/>
</dbReference>
<keyword evidence="8" id="KW-0508">mRNA splicing</keyword>
<comment type="catalytic activity">
    <reaction evidence="11">
        <text>ATP + H2O = ADP + phosphate + H(+)</text>
        <dbReference type="Rhea" id="RHEA:13065"/>
        <dbReference type="ChEBI" id="CHEBI:15377"/>
        <dbReference type="ChEBI" id="CHEBI:15378"/>
        <dbReference type="ChEBI" id="CHEBI:30616"/>
        <dbReference type="ChEBI" id="CHEBI:43474"/>
        <dbReference type="ChEBI" id="CHEBI:456216"/>
        <dbReference type="EC" id="3.6.4.13"/>
    </reaction>
</comment>
<gene>
    <name evidence="16" type="ORF">BMF94_0043</name>
</gene>
<accession>A0A2S5BJ47</accession>
<feature type="domain" description="Helicase C-terminal" evidence="15">
    <location>
        <begin position="839"/>
        <end position="1014"/>
    </location>
</feature>
<feature type="compositionally biased region" description="Basic and acidic residues" evidence="13">
    <location>
        <begin position="358"/>
        <end position="368"/>
    </location>
</feature>
<dbReference type="InterPro" id="IPR048333">
    <property type="entry name" value="HA2_WH"/>
</dbReference>
<evidence type="ECO:0000256" key="6">
    <source>
        <dbReference type="ARBA" id="ARBA00022806"/>
    </source>
</evidence>
<feature type="compositionally biased region" description="Low complexity" evidence="13">
    <location>
        <begin position="218"/>
        <end position="227"/>
    </location>
</feature>
<dbReference type="FunFam" id="3.40.50.300:FF:000007">
    <property type="entry name" value="Pre-mRNA-splicing factor ATP-dependent RNA helicase"/>
    <property type="match status" value="1"/>
</dbReference>
<evidence type="ECO:0000256" key="13">
    <source>
        <dbReference type="SAM" id="MobiDB-lite"/>
    </source>
</evidence>
<dbReference type="OrthoDB" id="10253254at2759"/>
<evidence type="ECO:0000256" key="12">
    <source>
        <dbReference type="ARBA" id="ARBA00070009"/>
    </source>
</evidence>
<evidence type="ECO:0000256" key="2">
    <source>
        <dbReference type="ARBA" id="ARBA00012552"/>
    </source>
</evidence>
<evidence type="ECO:0000256" key="7">
    <source>
        <dbReference type="ARBA" id="ARBA00022840"/>
    </source>
</evidence>
<evidence type="ECO:0000313" key="16">
    <source>
        <dbReference type="EMBL" id="POY76793.1"/>
    </source>
</evidence>
<protein>
    <recommendedName>
        <fullName evidence="12">Pre-mRNA-splicing factor ATP-dependent RNA helicase PRP16</fullName>
        <ecNumber evidence="2">3.6.4.13</ecNumber>
    </recommendedName>
</protein>
<feature type="region of interest" description="Disordered" evidence="13">
    <location>
        <begin position="162"/>
        <end position="397"/>
    </location>
</feature>
<reference evidence="16 17" key="1">
    <citation type="journal article" date="2018" name="Front. Microbiol.">
        <title>Prospects for Fungal Bioremediation of Acidic Radioactive Waste Sites: Characterization and Genome Sequence of Rhodotorula taiwanensis MD1149.</title>
        <authorList>
            <person name="Tkavc R."/>
            <person name="Matrosova V.Y."/>
            <person name="Grichenko O.E."/>
            <person name="Gostincar C."/>
            <person name="Volpe R.P."/>
            <person name="Klimenkova P."/>
            <person name="Gaidamakova E.K."/>
            <person name="Zhou C.E."/>
            <person name="Stewart B.J."/>
            <person name="Lyman M.G."/>
            <person name="Malfatti S.A."/>
            <person name="Rubinfeld B."/>
            <person name="Courtot M."/>
            <person name="Singh J."/>
            <person name="Dalgard C.L."/>
            <person name="Hamilton T."/>
            <person name="Frey K.G."/>
            <person name="Gunde-Cimerman N."/>
            <person name="Dugan L."/>
            <person name="Daly M.J."/>
        </authorList>
    </citation>
    <scope>NUCLEOTIDE SEQUENCE [LARGE SCALE GENOMIC DNA]</scope>
    <source>
        <strain evidence="16 17">MD1149</strain>
    </source>
</reference>
<dbReference type="Pfam" id="PF00271">
    <property type="entry name" value="Helicase_C"/>
    <property type="match status" value="1"/>
</dbReference>
<dbReference type="InterPro" id="IPR001650">
    <property type="entry name" value="Helicase_C-like"/>
</dbReference>
<keyword evidence="9" id="KW-0539">Nucleus</keyword>
<dbReference type="PROSITE" id="PS51194">
    <property type="entry name" value="HELICASE_CTER"/>
    <property type="match status" value="1"/>
</dbReference>
<feature type="region of interest" description="Disordered" evidence="13">
    <location>
        <begin position="563"/>
        <end position="609"/>
    </location>
</feature>
<evidence type="ECO:0000256" key="10">
    <source>
        <dbReference type="ARBA" id="ARBA00038040"/>
    </source>
</evidence>
<feature type="compositionally biased region" description="Polar residues" evidence="13">
    <location>
        <begin position="329"/>
        <end position="343"/>
    </location>
</feature>
<keyword evidence="5 16" id="KW-0378">Hydrolase</keyword>
<keyword evidence="4" id="KW-0547">Nucleotide-binding</keyword>
<keyword evidence="6 16" id="KW-0347">Helicase</keyword>
<dbReference type="PANTHER" id="PTHR18934">
    <property type="entry name" value="ATP-DEPENDENT RNA HELICASE"/>
    <property type="match status" value="1"/>
</dbReference>
<dbReference type="PROSITE" id="PS51192">
    <property type="entry name" value="HELICASE_ATP_BIND_1"/>
    <property type="match status" value="1"/>
</dbReference>
<dbReference type="SMART" id="SM00487">
    <property type="entry name" value="DEXDc"/>
    <property type="match status" value="1"/>
</dbReference>
<evidence type="ECO:0000256" key="11">
    <source>
        <dbReference type="ARBA" id="ARBA00047984"/>
    </source>
</evidence>
<sequence length="1334" mass="148638">MSSGGSNEAMDAMQTLAVLVSRALNTLNPNPALAQTVYRLAGTHPTLEAFHKAICAFGRFSQVQAREIYDFCQSQDILDRAFAQPGSAAPGSRGIQIVDRDVLEPDTPVQAGLSTGSGDADDGGKHVFKAPQRSTLGLDRLAAEKRREKEALERSGGIKRFKYDDDEETDQAQADFKMPSRRTAPANLRNRPDETPSHPGGLSDTARRRLEEHRARKAAATAAAGDSRAQRDRDEGGKKAMGEFRERLNRNEDRRRDRDPRDRGQYREDEDRRDAAGGRSVIRDSTGRPRGRGDEPETPGGSSTSAARLRNQGWDSTPAREGGREAGQPSWSATPRSRGTSANSWDSTPRGGSSSSSRRSEREWDTPRTVRVGGDESPGPLPEPPSSALDQVEWEQDARTVDREWYNLDEGGAEMGDGFDGYDDYADREAELIAKAGGGGAAGGPKKRITARQAARNAENDQWERNQLALSGVTGERRQLDFDNLDDDEESRVHLLVHDLKPPFLDGRLAFTKQLEPINPIKDPTSDLAVFSKKGSQLVMERRAQREREKAAAKAASLAGTTLGNIMGVKEEEQPAEGSSSGKQADGKETDKNGGGGDEDDGRKNSDSQFAEHMKKATKNKGTSHFARTKSLKEQRQYLPAFASREDLLKIVRENQVVIVIGETGSGKTTQLTQFLHEEGYSNFGLIGCTQPRRVAAMSVAQRVSEEMEKFRRQCELGAEVGYSIRFEDCTSDKTVIKYMTDGVMLRESLNEGDLDRYTVIILDEAHERSLNTDILMGLLRKILSRRRDLKLIVTSATMNAAKFSKFYDDAPCFTIPGRTFPVDVLFSKTPCEDYVDSAVKQALQIHISHPPGDILIFMTGQEDIECTCDVIKERLEQVDDVPPLEVLPIYSQMPADLQAKIFSATEDGRRKCIVATNIAETSLTVDGIMYVVDAGYSKLKVYNPRMGMDSLQITPISQANANQRSGRAGRTGAGTAYRLFTEMAFRDELFENTIPEIQRTNLSNTVLLLKSLGVKNLLEFDFMDPPPQENILNSMYQLWVLGALDNTGELTELGRRMSHFPMDPALAKMLISSVEMRCSAEVLTIVSMLSVPSVFYRPKERAEESDAAREKFFVPESDHLTLLHVYTQWKSNGYSDAWAARHFLHPKTLRKAREVRTQLLDIMKHQKLDIIPCGTDWDVIRRTICGAYFHQAARVKGIGEFQHLRTGVPMHLHATSSLYGLGYLPDYVVYHELVLTSKEYMSTVTSVDAYWLAELGSKFFSVREQHFSDRQRLAAKQQFSKESEAEMRLKEEFALAQQEKEERKRAAKSVQNTPRIAGVGTPVVKRTPRRFGM</sequence>
<dbReference type="FunFam" id="3.40.50.300:FF:000615">
    <property type="entry name" value="pre-mRNA-splicing factor ATP-dependent RNA helicase DEAH7"/>
    <property type="match status" value="1"/>
</dbReference>
<organism evidence="16 17">
    <name type="scientific">Rhodotorula taiwanensis</name>
    <dbReference type="NCBI Taxonomy" id="741276"/>
    <lineage>
        <taxon>Eukaryota</taxon>
        <taxon>Fungi</taxon>
        <taxon>Dikarya</taxon>
        <taxon>Basidiomycota</taxon>
        <taxon>Pucciniomycotina</taxon>
        <taxon>Microbotryomycetes</taxon>
        <taxon>Sporidiobolales</taxon>
        <taxon>Sporidiobolaceae</taxon>
        <taxon>Rhodotorula</taxon>
    </lineage>
</organism>
<comment type="subcellular location">
    <subcellularLocation>
        <location evidence="1">Nucleus</location>
    </subcellularLocation>
</comment>
<keyword evidence="3" id="KW-0507">mRNA processing</keyword>
<dbReference type="Proteomes" id="UP000237144">
    <property type="component" value="Unassembled WGS sequence"/>
</dbReference>
<comment type="similarity">
    <text evidence="10">Belongs to the DEAD box helicase family. DEAH subfamily. PRP16 sub-subfamily.</text>
</comment>
<evidence type="ECO:0000256" key="3">
    <source>
        <dbReference type="ARBA" id="ARBA00022664"/>
    </source>
</evidence>
<evidence type="ECO:0000313" key="17">
    <source>
        <dbReference type="Proteomes" id="UP000237144"/>
    </source>
</evidence>
<dbReference type="EC" id="3.6.4.13" evidence="2"/>
<dbReference type="SMART" id="SM00847">
    <property type="entry name" value="HA2"/>
    <property type="match status" value="1"/>
</dbReference>
<evidence type="ECO:0000256" key="5">
    <source>
        <dbReference type="ARBA" id="ARBA00022801"/>
    </source>
</evidence>
<dbReference type="Pfam" id="PF21010">
    <property type="entry name" value="HA2_C"/>
    <property type="match status" value="1"/>
</dbReference>
<proteinExistence type="inferred from homology"/>
<dbReference type="STRING" id="741276.A0A2S5BJ47"/>
<dbReference type="Gene3D" id="1.20.120.1080">
    <property type="match status" value="1"/>
</dbReference>
<evidence type="ECO:0000256" key="4">
    <source>
        <dbReference type="ARBA" id="ARBA00022741"/>
    </source>
</evidence>
<dbReference type="Pfam" id="PF00270">
    <property type="entry name" value="DEAD"/>
    <property type="match status" value="1"/>
</dbReference>
<dbReference type="GO" id="GO:0000398">
    <property type="term" value="P:mRNA splicing, via spliceosome"/>
    <property type="evidence" value="ECO:0007669"/>
    <property type="project" value="UniProtKB-ARBA"/>
</dbReference>
<name>A0A2S5BJ47_9BASI</name>
<dbReference type="SMART" id="SM00382">
    <property type="entry name" value="AAA"/>
    <property type="match status" value="1"/>
</dbReference>
<dbReference type="GO" id="GO:0005524">
    <property type="term" value="F:ATP binding"/>
    <property type="evidence" value="ECO:0007669"/>
    <property type="project" value="UniProtKB-KW"/>
</dbReference>
<evidence type="ECO:0000256" key="9">
    <source>
        <dbReference type="ARBA" id="ARBA00023242"/>
    </source>
</evidence>
<dbReference type="GO" id="GO:0016887">
    <property type="term" value="F:ATP hydrolysis activity"/>
    <property type="evidence" value="ECO:0007669"/>
    <property type="project" value="RHEA"/>
</dbReference>
<keyword evidence="7" id="KW-0067">ATP-binding</keyword>
<dbReference type="Gene3D" id="3.40.50.300">
    <property type="entry name" value="P-loop containing nucleotide triphosphate hydrolases"/>
    <property type="match status" value="2"/>
</dbReference>
<feature type="compositionally biased region" description="Basic and acidic residues" evidence="13">
    <location>
        <begin position="205"/>
        <end position="214"/>
    </location>
</feature>
<evidence type="ECO:0000259" key="15">
    <source>
        <dbReference type="PROSITE" id="PS51194"/>
    </source>
</evidence>
<dbReference type="InterPro" id="IPR027417">
    <property type="entry name" value="P-loop_NTPase"/>
</dbReference>
<feature type="compositionally biased region" description="Low complexity" evidence="13">
    <location>
        <begin position="344"/>
        <end position="357"/>
    </location>
</feature>
<dbReference type="InterPro" id="IPR003593">
    <property type="entry name" value="AAA+_ATPase"/>
</dbReference>
<dbReference type="PANTHER" id="PTHR18934:SF91">
    <property type="entry name" value="PRE-MRNA-SPLICING FACTOR ATP-DEPENDENT RNA HELICASE PRP16"/>
    <property type="match status" value="1"/>
</dbReference>
<dbReference type="FunFam" id="1.20.120.1080:FF:000018">
    <property type="entry name" value="Pre-mRNA-splicing factor ATP-dependent RNA helicase prp16"/>
    <property type="match status" value="1"/>
</dbReference>
<dbReference type="GO" id="GO:0005681">
    <property type="term" value="C:spliceosomal complex"/>
    <property type="evidence" value="ECO:0007669"/>
    <property type="project" value="UniProtKB-ARBA"/>
</dbReference>
<dbReference type="GO" id="GO:0003723">
    <property type="term" value="F:RNA binding"/>
    <property type="evidence" value="ECO:0007669"/>
    <property type="project" value="TreeGrafter"/>
</dbReference>
<dbReference type="Pfam" id="PF04408">
    <property type="entry name" value="WHD_HA2"/>
    <property type="match status" value="1"/>
</dbReference>
<feature type="region of interest" description="Disordered" evidence="13">
    <location>
        <begin position="107"/>
        <end position="128"/>
    </location>
</feature>
<evidence type="ECO:0000259" key="14">
    <source>
        <dbReference type="PROSITE" id="PS51192"/>
    </source>
</evidence>
<dbReference type="CDD" id="cd18791">
    <property type="entry name" value="SF2_C_RHA"/>
    <property type="match status" value="1"/>
</dbReference>
<dbReference type="Pfam" id="PF07717">
    <property type="entry name" value="OB_NTP_bind"/>
    <property type="match status" value="1"/>
</dbReference>
<feature type="domain" description="Helicase ATP-binding" evidence="14">
    <location>
        <begin position="649"/>
        <end position="817"/>
    </location>
</feature>
<dbReference type="InterPro" id="IPR007502">
    <property type="entry name" value="Helicase-assoc_dom"/>
</dbReference>
<comment type="caution">
    <text evidence="16">The sequence shown here is derived from an EMBL/GenBank/DDBJ whole genome shotgun (WGS) entry which is preliminary data.</text>
</comment>
<feature type="compositionally biased region" description="Basic and acidic residues" evidence="13">
    <location>
        <begin position="228"/>
        <end position="295"/>
    </location>
</feature>
<dbReference type="GO" id="GO:0034458">
    <property type="term" value="F:3'-5' RNA helicase activity"/>
    <property type="evidence" value="ECO:0007669"/>
    <property type="project" value="TreeGrafter"/>
</dbReference>
<evidence type="ECO:0000256" key="1">
    <source>
        <dbReference type="ARBA" id="ARBA00004123"/>
    </source>
</evidence>
<dbReference type="InterPro" id="IPR011545">
    <property type="entry name" value="DEAD/DEAH_box_helicase_dom"/>
</dbReference>
<dbReference type="EMBL" id="PJQD01000001">
    <property type="protein sequence ID" value="POY76793.1"/>
    <property type="molecule type" value="Genomic_DNA"/>
</dbReference>
<dbReference type="SMART" id="SM00490">
    <property type="entry name" value="HELICc"/>
    <property type="match status" value="1"/>
</dbReference>
<dbReference type="InterPro" id="IPR014001">
    <property type="entry name" value="Helicase_ATP-bd"/>
</dbReference>